<dbReference type="EMBL" id="JACIDB010000020">
    <property type="protein sequence ID" value="MBB3877507.1"/>
    <property type="molecule type" value="Genomic_DNA"/>
</dbReference>
<protein>
    <submittedName>
        <fullName evidence="1">Uncharacterized protein</fullName>
    </submittedName>
</protein>
<dbReference type="Proteomes" id="UP000528945">
    <property type="component" value="Unassembled WGS sequence"/>
</dbReference>
<accession>A0AAW3TWW1</accession>
<reference evidence="1 2" key="1">
    <citation type="submission" date="2020-08" db="EMBL/GenBank/DDBJ databases">
        <title>Genomic Encyclopedia of Type Strains, Phase IV (KMG-IV): sequencing the most valuable type-strain genomes for metagenomic binning, comparative biology and taxonomic classification.</title>
        <authorList>
            <person name="Goeker M."/>
        </authorList>
    </citation>
    <scope>NUCLEOTIDE SEQUENCE [LARGE SCALE GENOMIC DNA]</scope>
    <source>
        <strain evidence="1 2">DSM 15581</strain>
    </source>
</reference>
<gene>
    <name evidence="1" type="ORF">GGR47_003775</name>
</gene>
<comment type="caution">
    <text evidence="1">The sequence shown here is derived from an EMBL/GenBank/DDBJ whole genome shotgun (WGS) entry which is preliminary data.</text>
</comment>
<sequence length="59" mass="6842">MARDCIRHPRHVIQPLVIGRQPDLFDGPTVTHERPPKPVPHTWSRDFLRYLRATGSNSD</sequence>
<keyword evidence="2" id="KW-1185">Reference proteome</keyword>
<evidence type="ECO:0000313" key="1">
    <source>
        <dbReference type="EMBL" id="MBB3877507.1"/>
    </source>
</evidence>
<proteinExistence type="predicted"/>
<organism evidence="1 2">
    <name type="scientific">Sphingomonas aquatilis</name>
    <dbReference type="NCBI Taxonomy" id="93063"/>
    <lineage>
        <taxon>Bacteria</taxon>
        <taxon>Pseudomonadati</taxon>
        <taxon>Pseudomonadota</taxon>
        <taxon>Alphaproteobacteria</taxon>
        <taxon>Sphingomonadales</taxon>
        <taxon>Sphingomonadaceae</taxon>
        <taxon>Sphingomonas</taxon>
    </lineage>
</organism>
<evidence type="ECO:0000313" key="2">
    <source>
        <dbReference type="Proteomes" id="UP000528945"/>
    </source>
</evidence>
<name>A0AAW3TWW1_9SPHN</name>
<dbReference type="AlphaFoldDB" id="A0AAW3TWW1"/>